<feature type="region of interest" description="Disordered" evidence="1">
    <location>
        <begin position="1096"/>
        <end position="1119"/>
    </location>
</feature>
<feature type="region of interest" description="Disordered" evidence="1">
    <location>
        <begin position="688"/>
        <end position="738"/>
    </location>
</feature>
<feature type="compositionally biased region" description="Basic and acidic residues" evidence="1">
    <location>
        <begin position="1009"/>
        <end position="1019"/>
    </location>
</feature>
<feature type="region of interest" description="Disordered" evidence="1">
    <location>
        <begin position="566"/>
        <end position="675"/>
    </location>
</feature>
<gene>
    <name evidence="3" type="ORF">TI39_contig354g00008</name>
</gene>
<feature type="compositionally biased region" description="Low complexity" evidence="1">
    <location>
        <begin position="538"/>
        <end position="548"/>
    </location>
</feature>
<evidence type="ECO:0000313" key="4">
    <source>
        <dbReference type="Proteomes" id="UP000033647"/>
    </source>
</evidence>
<accession>A0A0F4GRC0</accession>
<feature type="compositionally biased region" description="Low complexity" evidence="1">
    <location>
        <begin position="694"/>
        <end position="703"/>
    </location>
</feature>
<proteinExistence type="predicted"/>
<evidence type="ECO:0000256" key="2">
    <source>
        <dbReference type="SAM" id="Phobius"/>
    </source>
</evidence>
<organism evidence="3 4">
    <name type="scientific">Zymoseptoria brevis</name>
    <dbReference type="NCBI Taxonomy" id="1047168"/>
    <lineage>
        <taxon>Eukaryota</taxon>
        <taxon>Fungi</taxon>
        <taxon>Dikarya</taxon>
        <taxon>Ascomycota</taxon>
        <taxon>Pezizomycotina</taxon>
        <taxon>Dothideomycetes</taxon>
        <taxon>Dothideomycetidae</taxon>
        <taxon>Mycosphaerellales</taxon>
        <taxon>Mycosphaerellaceae</taxon>
        <taxon>Zymoseptoria</taxon>
    </lineage>
</organism>
<sequence>MANAMSLPRRQAGAAAPASNTALYVGIGVAIGVICIAGIAIIIVIVRKKKAHRRVMQEMEQGVQISLSPVRQMEHIAYRHPSVRCHQMMPDTQRGWDALASNESLHQPQVVLHPVKRLRSTLGLPKSSKLRPTPFGRNKYLSSIVELDSPVSERQSPRLPLPAKTDPMENPFDEAHNPARPDSPEADARPSVAIRIPQRRSGIIQETTGIKASRSVSEGVLNKAKLNRTTPEMDNAYPKRRSILHARSLSLGAPAGAPPTGPVPPLPTISPLRIVSDDGARGPVCVSRMSASSVGSTSSSVLISSPILSRKADGEGLNSPTVEALVADDDNAALKDVAEGHWQTPCIVAPRQDEPSPLASKMQMSPGSMRGSIMRVDNIEPVERKVSASSNSSNEENRQPNRISVAEIATADRVTLSRVSSSNSLRSAASVQKIVTPQRGSRARQSSVSASGSPAPRRRPSVLSDISGNADHASPTRRPSESTLNSARSSNDNPFQLDNGSQSATKPSALKGSPNARKGHRRQNCVRISTLTPQVLGPAARSRSASPATLMGRINEEGLEENYDVFQDTTPEQLSTRKLAVPKSRRPASKQHNSDSLLPGSLRVPNACGSLRPTTPTRSWTDPESFEAEDPTSSSPPALLIPTFPTRSTTTTTMDSSPYESRPVSATTFGADDDEVNGRPVARFVMRSSSSEGSPVTPVSPLSPVSPPYSTDMASSPPRIPKPLSFRKSSGAEQADKEYDRTWPVITMPQATNECDPASPPTESWEMNNAEGRGSWFLPLADAAGELPGSSPRSGQTTPKTLPQTYDSTEEELTSSNASEIMSRLPSTPSQPAAAPRGSLFLNSASMPILSPPSAIDIADASLPAWSPPSIPGRTPSANARNPRRSSSNLRNHRRRISPEPFMPTIMQSSSPPNRTSSEISTQDPTPETSKPNSASGTPNQNGSPKPPIPARSAMRNSCLFAAPSQSPTTSIRPSLIQGPRSAPAKSVLRNVSELRRMNSEVQSQAANRESRNWARLGREPSPLLPWIGTGADGTSQNALPGGEEQAEAGEEGGFEFVFEPHADKSSQNKSPIESVDLQDFERNLAGALDGLHKELAPAVGKDNTPTQTRRDAKTRRNSTVWNDGEKFWTESQKEGIVTTTLTTPKGRMERMSQVLGTEAGTPGSLYDQNWFLRG</sequence>
<feature type="compositionally biased region" description="Low complexity" evidence="1">
    <location>
        <begin position="876"/>
        <end position="890"/>
    </location>
</feature>
<keyword evidence="2" id="KW-0812">Transmembrane</keyword>
<feature type="region of interest" description="Disordered" evidence="1">
    <location>
        <begin position="782"/>
        <end position="837"/>
    </location>
</feature>
<feature type="region of interest" description="Disordered" evidence="1">
    <location>
        <begin position="867"/>
        <end position="952"/>
    </location>
</feature>
<feature type="compositionally biased region" description="Polar residues" evidence="1">
    <location>
        <begin position="964"/>
        <end position="973"/>
    </location>
</feature>
<feature type="compositionally biased region" description="Low complexity" evidence="1">
    <location>
        <begin position="416"/>
        <end position="431"/>
    </location>
</feature>
<keyword evidence="2" id="KW-0472">Membrane</keyword>
<protein>
    <submittedName>
        <fullName evidence="3">Uncharacterized protein</fullName>
    </submittedName>
</protein>
<feature type="region of interest" description="Disordered" evidence="1">
    <location>
        <begin position="964"/>
        <end position="985"/>
    </location>
</feature>
<dbReference type="EMBL" id="LAFY01000346">
    <property type="protein sequence ID" value="KJX99587.1"/>
    <property type="molecule type" value="Genomic_DNA"/>
</dbReference>
<comment type="caution">
    <text evidence="3">The sequence shown here is derived from an EMBL/GenBank/DDBJ whole genome shotgun (WGS) entry which is preliminary data.</text>
</comment>
<evidence type="ECO:0000256" key="1">
    <source>
        <dbReference type="SAM" id="MobiDB-lite"/>
    </source>
</evidence>
<evidence type="ECO:0000313" key="3">
    <source>
        <dbReference type="EMBL" id="KJX99587.1"/>
    </source>
</evidence>
<feature type="region of interest" description="Disordered" evidence="1">
    <location>
        <begin position="999"/>
        <end position="1050"/>
    </location>
</feature>
<feature type="compositionally biased region" description="Polar residues" evidence="1">
    <location>
        <begin position="791"/>
        <end position="807"/>
    </location>
</feature>
<feature type="compositionally biased region" description="Low complexity" evidence="1">
    <location>
        <begin position="642"/>
        <end position="658"/>
    </location>
</feature>
<reference evidence="3 4" key="1">
    <citation type="submission" date="2015-03" db="EMBL/GenBank/DDBJ databases">
        <title>RNA-seq based gene annotation and comparative genomics of four Zymoseptoria species reveal species-specific pathogenicity related genes and transposable element activity.</title>
        <authorList>
            <person name="Grandaubert J."/>
            <person name="Bhattacharyya A."/>
            <person name="Stukenbrock E.H."/>
        </authorList>
    </citation>
    <scope>NUCLEOTIDE SEQUENCE [LARGE SCALE GENOMIC DNA]</scope>
    <source>
        <strain evidence="3 4">Zb18110</strain>
    </source>
</reference>
<dbReference type="AlphaFoldDB" id="A0A0F4GRC0"/>
<feature type="compositionally biased region" description="Polar residues" evidence="1">
    <location>
        <begin position="814"/>
        <end position="831"/>
    </location>
</feature>
<feature type="transmembrane region" description="Helical" evidence="2">
    <location>
        <begin position="22"/>
        <end position="46"/>
    </location>
</feature>
<feature type="compositionally biased region" description="Polar residues" evidence="1">
    <location>
        <begin position="567"/>
        <end position="576"/>
    </location>
</feature>
<feature type="compositionally biased region" description="Polar residues" evidence="1">
    <location>
        <begin position="481"/>
        <end position="506"/>
    </location>
</feature>
<feature type="compositionally biased region" description="Polar residues" evidence="1">
    <location>
        <begin position="612"/>
        <end position="622"/>
    </location>
</feature>
<feature type="compositionally biased region" description="Polar residues" evidence="1">
    <location>
        <begin position="433"/>
        <end position="452"/>
    </location>
</feature>
<keyword evidence="4" id="KW-1185">Reference proteome</keyword>
<feature type="region of interest" description="Disordered" evidence="1">
    <location>
        <begin position="348"/>
        <end position="549"/>
    </location>
</feature>
<name>A0A0F4GRC0_9PEZI</name>
<feature type="region of interest" description="Disordered" evidence="1">
    <location>
        <begin position="148"/>
        <end position="189"/>
    </location>
</feature>
<feature type="compositionally biased region" description="Basic and acidic residues" evidence="1">
    <location>
        <begin position="377"/>
        <end position="386"/>
    </location>
</feature>
<dbReference type="OrthoDB" id="3546893at2759"/>
<feature type="compositionally biased region" description="Polar residues" evidence="1">
    <location>
        <begin position="906"/>
        <end position="944"/>
    </location>
</feature>
<dbReference type="Proteomes" id="UP000033647">
    <property type="component" value="Unassembled WGS sequence"/>
</dbReference>
<keyword evidence="2" id="KW-1133">Transmembrane helix</keyword>
<feature type="compositionally biased region" description="Basic and acidic residues" evidence="1">
    <location>
        <begin position="173"/>
        <end position="188"/>
    </location>
</feature>
<feature type="region of interest" description="Disordered" evidence="1">
    <location>
        <begin position="750"/>
        <end position="769"/>
    </location>
</feature>